<name>A0A225E8U3_9BACT</name>
<gene>
    <name evidence="3" type="ORF">FRUB_00195</name>
</gene>
<feature type="compositionally biased region" description="Polar residues" evidence="1">
    <location>
        <begin position="736"/>
        <end position="751"/>
    </location>
</feature>
<feature type="region of interest" description="Disordered" evidence="1">
    <location>
        <begin position="736"/>
        <end position="770"/>
    </location>
</feature>
<protein>
    <submittedName>
        <fullName evidence="3">Methyltransferase</fullName>
    </submittedName>
</protein>
<evidence type="ECO:0000313" key="3">
    <source>
        <dbReference type="EMBL" id="OWK46496.1"/>
    </source>
</evidence>
<dbReference type="RefSeq" id="WP_088251715.1">
    <property type="nucleotide sequence ID" value="NZ_NIDE01000001.1"/>
</dbReference>
<evidence type="ECO:0000313" key="4">
    <source>
        <dbReference type="Proteomes" id="UP000214646"/>
    </source>
</evidence>
<reference evidence="4" key="1">
    <citation type="submission" date="2017-06" db="EMBL/GenBank/DDBJ databases">
        <title>Genome analysis of Fimbriiglobus ruber SP5, the first member of the order Planctomycetales with confirmed chitinolytic capability.</title>
        <authorList>
            <person name="Ravin N.V."/>
            <person name="Rakitin A.L."/>
            <person name="Ivanova A.A."/>
            <person name="Beletsky A.V."/>
            <person name="Kulichevskaya I.S."/>
            <person name="Mardanov A.V."/>
            <person name="Dedysh S.N."/>
        </authorList>
    </citation>
    <scope>NUCLEOTIDE SEQUENCE [LARGE SCALE GENOMIC DNA]</scope>
    <source>
        <strain evidence="4">SP5</strain>
    </source>
</reference>
<dbReference type="CDD" id="cd02440">
    <property type="entry name" value="AdoMet_MTases"/>
    <property type="match status" value="1"/>
</dbReference>
<dbReference type="Gene3D" id="3.40.50.150">
    <property type="entry name" value="Vaccinia Virus protein VP39"/>
    <property type="match status" value="1"/>
</dbReference>
<dbReference type="Proteomes" id="UP000214646">
    <property type="component" value="Unassembled WGS sequence"/>
</dbReference>
<dbReference type="PANTHER" id="PTHR43464">
    <property type="entry name" value="METHYLTRANSFERASE"/>
    <property type="match status" value="1"/>
</dbReference>
<feature type="compositionally biased region" description="Basic and acidic residues" evidence="1">
    <location>
        <begin position="756"/>
        <end position="770"/>
    </location>
</feature>
<dbReference type="EMBL" id="NIDE01000001">
    <property type="protein sequence ID" value="OWK46496.1"/>
    <property type="molecule type" value="Genomic_DNA"/>
</dbReference>
<dbReference type="AlphaFoldDB" id="A0A225E8U3"/>
<keyword evidence="3" id="KW-0489">Methyltransferase</keyword>
<proteinExistence type="predicted"/>
<evidence type="ECO:0000259" key="2">
    <source>
        <dbReference type="Pfam" id="PF08241"/>
    </source>
</evidence>
<evidence type="ECO:0000256" key="1">
    <source>
        <dbReference type="SAM" id="MobiDB-lite"/>
    </source>
</evidence>
<feature type="domain" description="Methyltransferase type 11" evidence="2">
    <location>
        <begin position="38"/>
        <end position="134"/>
    </location>
</feature>
<keyword evidence="3" id="KW-0808">Transferase</keyword>
<dbReference type="OrthoDB" id="2577067at2"/>
<dbReference type="PANTHER" id="PTHR43464:SF83">
    <property type="entry name" value="MALONYL-[ACYL-CARRIER PROTEIN] O-METHYLTRANSFERASE"/>
    <property type="match status" value="1"/>
</dbReference>
<keyword evidence="4" id="KW-1185">Reference proteome</keyword>
<accession>A0A225E8U3</accession>
<organism evidence="3 4">
    <name type="scientific">Fimbriiglobus ruber</name>
    <dbReference type="NCBI Taxonomy" id="1908690"/>
    <lineage>
        <taxon>Bacteria</taxon>
        <taxon>Pseudomonadati</taxon>
        <taxon>Planctomycetota</taxon>
        <taxon>Planctomycetia</taxon>
        <taxon>Gemmatales</taxon>
        <taxon>Gemmataceae</taxon>
        <taxon>Fimbriiglobus</taxon>
    </lineage>
</organism>
<sequence length="770" mass="85360">MLNTGERYLPDLDGADILYEHWHRYFFATQFVAGKSVLDVASGEGYGSALLARTAGSVVGVDLDAAVVATAGDKYRAENLTFCQGSAAALPISGQHLFDVITSFETIEHLTPDDQTHFLDEAKRLLKPGGLLLISTPNRVLYTERPRFHNPFHLHEFDQEEYAAFLGTRFRTVRTLSQHVYPCSYIWDDEPAPGFSEYQLAIAGGQLQPAGSDRKEKLYFVALCSDEPVAPQTNSALLDLDGLLFGRARGYQSTLFVDTGSGFRVEECDTTLLNAGGGEFRLTFDLGAPRPVRSLRWDPLELRTCRVRLDRVEWEDDRGEVHAADPATVGANGDVTADGVRAFDTIDPWFVLPVSGNVARVTVAGWYEADEVGATLTRVDATARRVRECVLAVNDRDRQLLALNEQARIWEEELLASGARTRERDEQLRALDKGVRDRDEQLRLLEAHARERDEQLRAVDALLRERDEQLGVLGERARIMDDQLRAADESLRVMNEQARDRARIMDDQLRAADESLRVMNEQARDREERLRAIDEQARSLATAVIARDDQLRELAATFEAARTQHLTSTLSADTGFGFRSSESRSALLPAAGGDFELTFDLGDPRPIRQLRWQPLDSRTCRVRLDRIEWEDESGHVHTVDPAAAATNGDVTAGGVLAFDTTAPVVVLPVSGNVARVTVAGWYEADDLTATLARIEAVAQRTRERAAAGDEQIQFLRTAIAGRDEQLRNMTVKLRSTQAAEWPGASNSSNGVGSRLAEPKPELGPAREKVV</sequence>
<comment type="caution">
    <text evidence="3">The sequence shown here is derived from an EMBL/GenBank/DDBJ whole genome shotgun (WGS) entry which is preliminary data.</text>
</comment>
<dbReference type="SUPFAM" id="SSF53335">
    <property type="entry name" value="S-adenosyl-L-methionine-dependent methyltransferases"/>
    <property type="match status" value="1"/>
</dbReference>
<dbReference type="InterPro" id="IPR013216">
    <property type="entry name" value="Methyltransf_11"/>
</dbReference>
<dbReference type="InterPro" id="IPR029063">
    <property type="entry name" value="SAM-dependent_MTases_sf"/>
</dbReference>
<dbReference type="Pfam" id="PF08241">
    <property type="entry name" value="Methyltransf_11"/>
    <property type="match status" value="1"/>
</dbReference>
<dbReference type="GO" id="GO:0008757">
    <property type="term" value="F:S-adenosylmethionine-dependent methyltransferase activity"/>
    <property type="evidence" value="ECO:0007669"/>
    <property type="project" value="InterPro"/>
</dbReference>
<dbReference type="GO" id="GO:0032259">
    <property type="term" value="P:methylation"/>
    <property type="evidence" value="ECO:0007669"/>
    <property type="project" value="UniProtKB-KW"/>
</dbReference>